<protein>
    <submittedName>
        <fullName evidence="1">Uncharacterized protein</fullName>
    </submittedName>
</protein>
<comment type="caution">
    <text evidence="1">The sequence shown here is derived from an EMBL/GenBank/DDBJ whole genome shotgun (WGS) entry which is preliminary data.</text>
</comment>
<accession>A0A433D5N5</accession>
<reference evidence="1 2" key="1">
    <citation type="journal article" date="2018" name="New Phytol.">
        <title>Phylogenomics of Endogonaceae and evolution of mycorrhizas within Mucoromycota.</title>
        <authorList>
            <person name="Chang Y."/>
            <person name="Desiro A."/>
            <person name="Na H."/>
            <person name="Sandor L."/>
            <person name="Lipzen A."/>
            <person name="Clum A."/>
            <person name="Barry K."/>
            <person name="Grigoriev I.V."/>
            <person name="Martin F.M."/>
            <person name="Stajich J.E."/>
            <person name="Smith M.E."/>
            <person name="Bonito G."/>
            <person name="Spatafora J.W."/>
        </authorList>
    </citation>
    <scope>NUCLEOTIDE SEQUENCE [LARGE SCALE GENOMIC DNA]</scope>
    <source>
        <strain evidence="1 2">GMNB39</strain>
    </source>
</reference>
<dbReference type="AlphaFoldDB" id="A0A433D5N5"/>
<evidence type="ECO:0000313" key="1">
    <source>
        <dbReference type="EMBL" id="RUP46156.1"/>
    </source>
</evidence>
<keyword evidence="2" id="KW-1185">Reference proteome</keyword>
<dbReference type="Proteomes" id="UP000268093">
    <property type="component" value="Unassembled WGS sequence"/>
</dbReference>
<dbReference type="EMBL" id="RBNI01006250">
    <property type="protein sequence ID" value="RUP46156.1"/>
    <property type="molecule type" value="Genomic_DNA"/>
</dbReference>
<evidence type="ECO:0000313" key="2">
    <source>
        <dbReference type="Proteomes" id="UP000268093"/>
    </source>
</evidence>
<sequence>MVTTDIEYRGSKRLHRVHNDDLEVDVSGLKSLVFKLTTIGVGFLRIVQSDNSSVYEDYRDYGDYGDYGDYEDYGDYRDYRDYGDCQDCDEQVLEKIDADHAAVFDDKIRVSVRVFADCEDSLRRMRITPTMDRNSFSLVIDMTDNVRTSFAKLQ</sequence>
<name>A0A433D5N5_9FUNG</name>
<gene>
    <name evidence="1" type="ORF">BC936DRAFT_147283</name>
</gene>
<proteinExistence type="predicted"/>
<organism evidence="1 2">
    <name type="scientific">Jimgerdemannia flammicorona</name>
    <dbReference type="NCBI Taxonomy" id="994334"/>
    <lineage>
        <taxon>Eukaryota</taxon>
        <taxon>Fungi</taxon>
        <taxon>Fungi incertae sedis</taxon>
        <taxon>Mucoromycota</taxon>
        <taxon>Mucoromycotina</taxon>
        <taxon>Endogonomycetes</taxon>
        <taxon>Endogonales</taxon>
        <taxon>Endogonaceae</taxon>
        <taxon>Jimgerdemannia</taxon>
    </lineage>
</organism>